<proteinExistence type="predicted"/>
<reference evidence="2 3" key="1">
    <citation type="submission" date="2019-07" db="EMBL/GenBank/DDBJ databases">
        <title>Insights of Desulfuromonas acetexigens electromicrobiology.</title>
        <authorList>
            <person name="Katuri K."/>
            <person name="Sapireddy V."/>
            <person name="Shaw D.R."/>
            <person name="Saikaly P."/>
        </authorList>
    </citation>
    <scope>NUCLEOTIDE SEQUENCE [LARGE SCALE GENOMIC DNA]</scope>
    <source>
        <strain evidence="2 3">2873</strain>
    </source>
</reference>
<comment type="caution">
    <text evidence="2">The sequence shown here is derived from an EMBL/GenBank/DDBJ whole genome shotgun (WGS) entry which is preliminary data.</text>
</comment>
<dbReference type="AlphaFoldDB" id="A0A550JKD9"/>
<gene>
    <name evidence="2" type="ORF">FL622_00400</name>
</gene>
<keyword evidence="3" id="KW-1185">Reference proteome</keyword>
<dbReference type="EMBL" id="VJVV01000001">
    <property type="protein sequence ID" value="TRO83678.1"/>
    <property type="molecule type" value="Genomic_DNA"/>
</dbReference>
<feature type="domain" description="Thioredoxin" evidence="1">
    <location>
        <begin position="17"/>
        <end position="125"/>
    </location>
</feature>
<dbReference type="PROSITE" id="PS51352">
    <property type="entry name" value="THIOREDOXIN_2"/>
    <property type="match status" value="1"/>
</dbReference>
<evidence type="ECO:0000313" key="2">
    <source>
        <dbReference type="EMBL" id="TRO83678.1"/>
    </source>
</evidence>
<dbReference type="InterPro" id="IPR036249">
    <property type="entry name" value="Thioredoxin-like_sf"/>
</dbReference>
<dbReference type="SUPFAM" id="SSF52833">
    <property type="entry name" value="Thioredoxin-like"/>
    <property type="match status" value="1"/>
</dbReference>
<sequence>MFKKISSVLLLLFLLGCSEGEKVPATAALSSPGGTPQLLFFLDPNGGPCMMQGRILASMEEDLRGQASIREIRTTIPEDRPLFGQFGIRGLPSLILVDGGGKEIRRLPPGVKSAEEIRFLLKELK</sequence>
<dbReference type="Proteomes" id="UP000317155">
    <property type="component" value="Unassembled WGS sequence"/>
</dbReference>
<accession>A0A550JKD9</accession>
<dbReference type="OrthoDB" id="5405939at2"/>
<organism evidence="2 3">
    <name type="scientific">Trichloromonas acetexigens</name>
    <dbReference type="NCBI Taxonomy" id="38815"/>
    <lineage>
        <taxon>Bacteria</taxon>
        <taxon>Pseudomonadati</taxon>
        <taxon>Thermodesulfobacteriota</taxon>
        <taxon>Desulfuromonadia</taxon>
        <taxon>Desulfuromonadales</taxon>
        <taxon>Trichloromonadaceae</taxon>
        <taxon>Trichloromonas</taxon>
    </lineage>
</organism>
<dbReference type="Gene3D" id="3.40.30.10">
    <property type="entry name" value="Glutaredoxin"/>
    <property type="match status" value="1"/>
</dbReference>
<evidence type="ECO:0000259" key="1">
    <source>
        <dbReference type="PROSITE" id="PS51352"/>
    </source>
</evidence>
<evidence type="ECO:0000313" key="3">
    <source>
        <dbReference type="Proteomes" id="UP000317155"/>
    </source>
</evidence>
<dbReference type="RefSeq" id="WP_092052263.1">
    <property type="nucleotide sequence ID" value="NZ_FOJJ01000001.1"/>
</dbReference>
<dbReference type="CDD" id="cd02947">
    <property type="entry name" value="TRX_family"/>
    <property type="match status" value="1"/>
</dbReference>
<dbReference type="PROSITE" id="PS51257">
    <property type="entry name" value="PROKAR_LIPOPROTEIN"/>
    <property type="match status" value="1"/>
</dbReference>
<protein>
    <recommendedName>
        <fullName evidence="1">Thioredoxin domain-containing protein</fullName>
    </recommendedName>
</protein>
<name>A0A550JKD9_9BACT</name>
<dbReference type="InterPro" id="IPR013766">
    <property type="entry name" value="Thioredoxin_domain"/>
</dbReference>